<reference evidence="2" key="1">
    <citation type="journal article" date="2014" name="Int. J. Syst. Evol. Microbiol.">
        <title>Complete genome sequence of Corynebacterium casei LMG S-19264T (=DSM 44701T), isolated from a smear-ripened cheese.</title>
        <authorList>
            <consortium name="US DOE Joint Genome Institute (JGI-PGF)"/>
            <person name="Walter F."/>
            <person name="Albersmeier A."/>
            <person name="Kalinowski J."/>
            <person name="Ruckert C."/>
        </authorList>
    </citation>
    <scope>NUCLEOTIDE SEQUENCE</scope>
    <source>
        <strain evidence="2">CGMCC 1.15966</strain>
    </source>
</reference>
<reference evidence="2" key="2">
    <citation type="submission" date="2020-09" db="EMBL/GenBank/DDBJ databases">
        <authorList>
            <person name="Sun Q."/>
            <person name="Zhou Y."/>
        </authorList>
    </citation>
    <scope>NUCLEOTIDE SEQUENCE</scope>
    <source>
        <strain evidence="2">CGMCC 1.15966</strain>
    </source>
</reference>
<keyword evidence="1" id="KW-0732">Signal</keyword>
<feature type="chain" id="PRO_5034825578" description="CarboxypepD_reg-like domain-containing protein" evidence="1">
    <location>
        <begin position="19"/>
        <end position="247"/>
    </location>
</feature>
<feature type="signal peptide" evidence="1">
    <location>
        <begin position="1"/>
        <end position="18"/>
    </location>
</feature>
<sequence>MKFLLLLFLLFSGLQIQAQTVKGNVRDSQTGRILYRVKVESSKAVEFTDHQGNFSIAVNQHDSLRIHLNNYEVLKINLFMETKEKTLTSILLKPKYIEIEAISVEGKTSKKDSNQVNLNLNIPKTPTFRKYVLGRADMSGNPRGFLANGSTATLFTVDLLAVKRMLFKRPEKIPLEKQLEADEYTMQYIDMTFSVELIKEMTGLEGDEALIFQNIYRPSMQEFSKMSEYDLKEYIKRSFEENQKSKK</sequence>
<evidence type="ECO:0000256" key="1">
    <source>
        <dbReference type="SAM" id="SignalP"/>
    </source>
</evidence>
<evidence type="ECO:0008006" key="4">
    <source>
        <dbReference type="Google" id="ProtNLM"/>
    </source>
</evidence>
<evidence type="ECO:0000313" key="2">
    <source>
        <dbReference type="EMBL" id="GGE30773.1"/>
    </source>
</evidence>
<comment type="caution">
    <text evidence="2">The sequence shown here is derived from an EMBL/GenBank/DDBJ whole genome shotgun (WGS) entry which is preliminary data.</text>
</comment>
<evidence type="ECO:0000313" key="3">
    <source>
        <dbReference type="Proteomes" id="UP000614460"/>
    </source>
</evidence>
<dbReference type="Proteomes" id="UP000614460">
    <property type="component" value="Unassembled WGS sequence"/>
</dbReference>
<dbReference type="AlphaFoldDB" id="A0A8H9G132"/>
<gene>
    <name evidence="2" type="ORF">GCM10011516_30690</name>
</gene>
<accession>A0A8H9G132</accession>
<proteinExistence type="predicted"/>
<protein>
    <recommendedName>
        <fullName evidence="4">CarboxypepD_reg-like domain-containing protein</fullName>
    </recommendedName>
</protein>
<organism evidence="2 3">
    <name type="scientific">Sphingobacterium cellulitidis</name>
    <dbReference type="NCBI Taxonomy" id="1768011"/>
    <lineage>
        <taxon>Bacteria</taxon>
        <taxon>Pseudomonadati</taxon>
        <taxon>Bacteroidota</taxon>
        <taxon>Sphingobacteriia</taxon>
        <taxon>Sphingobacteriales</taxon>
        <taxon>Sphingobacteriaceae</taxon>
        <taxon>Sphingobacterium</taxon>
    </lineage>
</organism>
<dbReference type="EMBL" id="BMKM01000010">
    <property type="protein sequence ID" value="GGE30773.1"/>
    <property type="molecule type" value="Genomic_DNA"/>
</dbReference>
<dbReference type="RefSeq" id="WP_182499523.1">
    <property type="nucleotide sequence ID" value="NZ_BMKM01000010.1"/>
</dbReference>
<name>A0A8H9G132_9SPHI</name>
<keyword evidence="3" id="KW-1185">Reference proteome</keyword>